<accession>A0A645AZU6</accession>
<comment type="caution">
    <text evidence="1">The sequence shown here is derived from an EMBL/GenBank/DDBJ whole genome shotgun (WGS) entry which is preliminary data.</text>
</comment>
<proteinExistence type="predicted"/>
<dbReference type="EMBL" id="VSSQ01015754">
    <property type="protein sequence ID" value="MPM56433.1"/>
    <property type="molecule type" value="Genomic_DNA"/>
</dbReference>
<name>A0A645AZU6_9ZZZZ</name>
<reference evidence="1" key="1">
    <citation type="submission" date="2019-08" db="EMBL/GenBank/DDBJ databases">
        <authorList>
            <person name="Kucharzyk K."/>
            <person name="Murdoch R.W."/>
            <person name="Higgins S."/>
            <person name="Loffler F."/>
        </authorList>
    </citation>
    <scope>NUCLEOTIDE SEQUENCE</scope>
</reference>
<organism evidence="1">
    <name type="scientific">bioreactor metagenome</name>
    <dbReference type="NCBI Taxonomy" id="1076179"/>
    <lineage>
        <taxon>unclassified sequences</taxon>
        <taxon>metagenomes</taxon>
        <taxon>ecological metagenomes</taxon>
    </lineage>
</organism>
<gene>
    <name evidence="1" type="ORF">SDC9_103236</name>
</gene>
<dbReference type="AlphaFoldDB" id="A0A645AZU6"/>
<protein>
    <submittedName>
        <fullName evidence="1">Uncharacterized protein</fullName>
    </submittedName>
</protein>
<sequence length="87" mass="9596">MAARKTPTTVDLWIVTNPEGVAIERLHTNTGTALAWSNRTTLPNTYRYPESFPCGAVLPADVPTDKIRHLAASGYIHRVTVPLPKEQ</sequence>
<evidence type="ECO:0000313" key="1">
    <source>
        <dbReference type="EMBL" id="MPM56433.1"/>
    </source>
</evidence>